<evidence type="ECO:0000313" key="2">
    <source>
        <dbReference type="Proteomes" id="UP000257109"/>
    </source>
</evidence>
<protein>
    <submittedName>
        <fullName evidence="1">Uncharacterized protein</fullName>
    </submittedName>
</protein>
<gene>
    <name evidence="1" type="ORF">CR513_09378</name>
</gene>
<dbReference type="EMBL" id="QJKJ01001655">
    <property type="protein sequence ID" value="RDY06609.1"/>
    <property type="molecule type" value="Genomic_DNA"/>
</dbReference>
<organism evidence="1 2">
    <name type="scientific">Mucuna pruriens</name>
    <name type="common">Velvet bean</name>
    <name type="synonym">Dolichos pruriens</name>
    <dbReference type="NCBI Taxonomy" id="157652"/>
    <lineage>
        <taxon>Eukaryota</taxon>
        <taxon>Viridiplantae</taxon>
        <taxon>Streptophyta</taxon>
        <taxon>Embryophyta</taxon>
        <taxon>Tracheophyta</taxon>
        <taxon>Spermatophyta</taxon>
        <taxon>Magnoliopsida</taxon>
        <taxon>eudicotyledons</taxon>
        <taxon>Gunneridae</taxon>
        <taxon>Pentapetalae</taxon>
        <taxon>rosids</taxon>
        <taxon>fabids</taxon>
        <taxon>Fabales</taxon>
        <taxon>Fabaceae</taxon>
        <taxon>Papilionoideae</taxon>
        <taxon>50 kb inversion clade</taxon>
        <taxon>NPAAA clade</taxon>
        <taxon>indigoferoid/millettioid clade</taxon>
        <taxon>Phaseoleae</taxon>
        <taxon>Mucuna</taxon>
    </lineage>
</organism>
<keyword evidence="2" id="KW-1185">Reference proteome</keyword>
<comment type="caution">
    <text evidence="1">The sequence shown here is derived from an EMBL/GenBank/DDBJ whole genome shotgun (WGS) entry which is preliminary data.</text>
</comment>
<proteinExistence type="predicted"/>
<dbReference type="Proteomes" id="UP000257109">
    <property type="component" value="Unassembled WGS sequence"/>
</dbReference>
<accession>A0A371HUZ0</accession>
<evidence type="ECO:0000313" key="1">
    <source>
        <dbReference type="EMBL" id="RDY06609.1"/>
    </source>
</evidence>
<dbReference type="AlphaFoldDB" id="A0A371HUZ0"/>
<feature type="non-terminal residue" evidence="1">
    <location>
        <position position="1"/>
    </location>
</feature>
<reference evidence="1" key="1">
    <citation type="submission" date="2018-05" db="EMBL/GenBank/DDBJ databases">
        <title>Draft genome of Mucuna pruriens seed.</title>
        <authorList>
            <person name="Nnadi N.E."/>
            <person name="Vos R."/>
            <person name="Hasami M.H."/>
            <person name="Devisetty U.K."/>
            <person name="Aguiy J.C."/>
        </authorList>
    </citation>
    <scope>NUCLEOTIDE SEQUENCE [LARGE SCALE GENOMIC DNA]</scope>
    <source>
        <strain evidence="1">JCA_2017</strain>
    </source>
</reference>
<sequence>MGVENKEVSIEVVNELLEYLIMEMKVKKIKASYQHMMKRVFEKHVSKMSEMYFHNVIIMRI</sequence>
<name>A0A371HUZ0_MUCPR</name>